<proteinExistence type="predicted"/>
<dbReference type="Proteomes" id="UP000835052">
    <property type="component" value="Unassembled WGS sequence"/>
</dbReference>
<name>A0A8S1H2N5_9PELO</name>
<reference evidence="2" key="1">
    <citation type="submission" date="2020-10" db="EMBL/GenBank/DDBJ databases">
        <authorList>
            <person name="Kikuchi T."/>
        </authorList>
    </citation>
    <scope>NUCLEOTIDE SEQUENCE</scope>
    <source>
        <strain evidence="2">NKZ352</strain>
    </source>
</reference>
<sequence>MAQGEAQNLGKNESETEKEATLDRTLTKLQATYQRLGLGLHRTLEPEAKASDSGSTAILWSLGLRSSAWALKAWAGDSASDSRDDWEARDWGPRPATRHPRGRSGSGSDPAGHNQKTR</sequence>
<feature type="region of interest" description="Disordered" evidence="1">
    <location>
        <begin position="1"/>
        <end position="25"/>
    </location>
</feature>
<dbReference type="AlphaFoldDB" id="A0A8S1H2N5"/>
<evidence type="ECO:0000256" key="1">
    <source>
        <dbReference type="SAM" id="MobiDB-lite"/>
    </source>
</evidence>
<evidence type="ECO:0000313" key="2">
    <source>
        <dbReference type="EMBL" id="CAD6189572.1"/>
    </source>
</evidence>
<dbReference type="EMBL" id="CAJGYM010000011">
    <property type="protein sequence ID" value="CAD6189572.1"/>
    <property type="molecule type" value="Genomic_DNA"/>
</dbReference>
<accession>A0A8S1H2N5</accession>
<keyword evidence="3" id="KW-1185">Reference proteome</keyword>
<feature type="region of interest" description="Disordered" evidence="1">
    <location>
        <begin position="76"/>
        <end position="118"/>
    </location>
</feature>
<feature type="compositionally biased region" description="Basic and acidic residues" evidence="1">
    <location>
        <begin position="12"/>
        <end position="25"/>
    </location>
</feature>
<protein>
    <submittedName>
        <fullName evidence="2">Uncharacterized protein</fullName>
    </submittedName>
</protein>
<gene>
    <name evidence="2" type="ORF">CAUJ_LOCUS5491</name>
</gene>
<feature type="compositionally biased region" description="Basic and acidic residues" evidence="1">
    <location>
        <begin position="80"/>
        <end position="92"/>
    </location>
</feature>
<comment type="caution">
    <text evidence="2">The sequence shown here is derived from an EMBL/GenBank/DDBJ whole genome shotgun (WGS) entry which is preliminary data.</text>
</comment>
<evidence type="ECO:0000313" key="3">
    <source>
        <dbReference type="Proteomes" id="UP000835052"/>
    </source>
</evidence>
<feature type="compositionally biased region" description="Polar residues" evidence="1">
    <location>
        <begin position="1"/>
        <end position="11"/>
    </location>
</feature>
<organism evidence="2 3">
    <name type="scientific">Caenorhabditis auriculariae</name>
    <dbReference type="NCBI Taxonomy" id="2777116"/>
    <lineage>
        <taxon>Eukaryota</taxon>
        <taxon>Metazoa</taxon>
        <taxon>Ecdysozoa</taxon>
        <taxon>Nematoda</taxon>
        <taxon>Chromadorea</taxon>
        <taxon>Rhabditida</taxon>
        <taxon>Rhabditina</taxon>
        <taxon>Rhabditomorpha</taxon>
        <taxon>Rhabditoidea</taxon>
        <taxon>Rhabditidae</taxon>
        <taxon>Peloderinae</taxon>
        <taxon>Caenorhabditis</taxon>
    </lineage>
</organism>